<organism evidence="1 2">
    <name type="scientific">Melipona bicolor</name>
    <dbReference type="NCBI Taxonomy" id="60889"/>
    <lineage>
        <taxon>Eukaryota</taxon>
        <taxon>Metazoa</taxon>
        <taxon>Ecdysozoa</taxon>
        <taxon>Arthropoda</taxon>
        <taxon>Hexapoda</taxon>
        <taxon>Insecta</taxon>
        <taxon>Pterygota</taxon>
        <taxon>Neoptera</taxon>
        <taxon>Endopterygota</taxon>
        <taxon>Hymenoptera</taxon>
        <taxon>Apocrita</taxon>
        <taxon>Aculeata</taxon>
        <taxon>Apoidea</taxon>
        <taxon>Anthophila</taxon>
        <taxon>Apidae</taxon>
        <taxon>Melipona</taxon>
    </lineage>
</organism>
<name>A0AA40G745_9HYME</name>
<dbReference type="Proteomes" id="UP001177670">
    <property type="component" value="Unassembled WGS sequence"/>
</dbReference>
<proteinExistence type="predicted"/>
<evidence type="ECO:0000313" key="1">
    <source>
        <dbReference type="EMBL" id="KAK1132173.1"/>
    </source>
</evidence>
<evidence type="ECO:0000313" key="2">
    <source>
        <dbReference type="Proteomes" id="UP001177670"/>
    </source>
</evidence>
<keyword evidence="2" id="KW-1185">Reference proteome</keyword>
<dbReference type="EMBL" id="JAHYIQ010000005">
    <property type="protein sequence ID" value="KAK1132173.1"/>
    <property type="molecule type" value="Genomic_DNA"/>
</dbReference>
<reference evidence="1" key="1">
    <citation type="submission" date="2021-10" db="EMBL/GenBank/DDBJ databases">
        <title>Melipona bicolor Genome sequencing and assembly.</title>
        <authorList>
            <person name="Araujo N.S."/>
            <person name="Arias M.C."/>
        </authorList>
    </citation>
    <scope>NUCLEOTIDE SEQUENCE</scope>
    <source>
        <strain evidence="1">USP_2M_L1-L4_2017</strain>
        <tissue evidence="1">Whole body</tissue>
    </source>
</reference>
<accession>A0AA40G745</accession>
<gene>
    <name evidence="1" type="ORF">K0M31_016296</name>
</gene>
<sequence length="113" mass="12347">MTRAIDRVVYDIYRRRRASGCSPNNILAGSSSSYNISRIRIVVITGYTINAVGCCKYARTSIAALSVEQVAVRYRRHCSSLAVIARHGALFVVLTYGQNVLLHHGAQCVSSDG</sequence>
<comment type="caution">
    <text evidence="1">The sequence shown here is derived from an EMBL/GenBank/DDBJ whole genome shotgun (WGS) entry which is preliminary data.</text>
</comment>
<dbReference type="AlphaFoldDB" id="A0AA40G745"/>
<protein>
    <submittedName>
        <fullName evidence="1">Uncharacterized protein</fullName>
    </submittedName>
</protein>